<dbReference type="OrthoDB" id="9792162at2"/>
<dbReference type="SMART" id="SM00829">
    <property type="entry name" value="PKS_ER"/>
    <property type="match status" value="1"/>
</dbReference>
<feature type="domain" description="Enoyl reductase (ER)" evidence="1">
    <location>
        <begin position="10"/>
        <end position="317"/>
    </location>
</feature>
<keyword evidence="3" id="KW-1185">Reference proteome</keyword>
<dbReference type="Proteomes" id="UP000266340">
    <property type="component" value="Unassembled WGS sequence"/>
</dbReference>
<dbReference type="EMBL" id="QXJM01000039">
    <property type="protein sequence ID" value="RIE02977.1"/>
    <property type="molecule type" value="Genomic_DNA"/>
</dbReference>
<comment type="caution">
    <text evidence="2">The sequence shown here is derived from an EMBL/GenBank/DDBJ whole genome shotgun (WGS) entry which is preliminary data.</text>
</comment>
<dbReference type="SUPFAM" id="SSF51735">
    <property type="entry name" value="NAD(P)-binding Rossmann-fold domains"/>
    <property type="match status" value="1"/>
</dbReference>
<protein>
    <submittedName>
        <fullName evidence="2">NAD(P)-dependent alcohol dehydrogenase</fullName>
    </submittedName>
</protein>
<dbReference type="Gene3D" id="3.40.50.720">
    <property type="entry name" value="NAD(P)-binding Rossmann-like Domain"/>
    <property type="match status" value="1"/>
</dbReference>
<proteinExistence type="predicted"/>
<dbReference type="Pfam" id="PF08240">
    <property type="entry name" value="ADH_N"/>
    <property type="match status" value="1"/>
</dbReference>
<dbReference type="InterPro" id="IPR011032">
    <property type="entry name" value="GroES-like_sf"/>
</dbReference>
<accession>A0A398CT28</accession>
<dbReference type="InterPro" id="IPR036291">
    <property type="entry name" value="NAD(P)-bd_dom_sf"/>
</dbReference>
<sequence>MRAIKCAKYGTPDVLRLGEVQKPTPKDNEVLIKINATVVTPADCAFRKADPFITRFFCGLTKPKFVPGVELAGEVEAVGKDVTLFKRGDSVFGAAATGFGAHAEYKCLPETGVVALKPSNMSCEEAVAVCDGGLTALTFLRDIAKIQSGQKILINGASGAVGLYAVQLARYYGAEVTGVCSTTNAALVKLYGVDKVIDYTKEDFTKTGQTYDIIFDAVGKSSFSHCKGSIKPRGMYLGTVPTLAILFQTLWTSKFGSKKAIFSATGLKQSKENLIFLKELAEAGEIKSVIDRRYSLEQIAEAHRYVETGRKKGNVVITLPQ</sequence>
<dbReference type="PANTHER" id="PTHR44013">
    <property type="entry name" value="ZINC-TYPE ALCOHOL DEHYDROGENASE-LIKE PROTEIN C16A3.02C"/>
    <property type="match status" value="1"/>
</dbReference>
<organism evidence="2 3">
    <name type="scientific">Cohnella faecalis</name>
    <dbReference type="NCBI Taxonomy" id="2315694"/>
    <lineage>
        <taxon>Bacteria</taxon>
        <taxon>Bacillati</taxon>
        <taxon>Bacillota</taxon>
        <taxon>Bacilli</taxon>
        <taxon>Bacillales</taxon>
        <taxon>Paenibacillaceae</taxon>
        <taxon>Cohnella</taxon>
    </lineage>
</organism>
<dbReference type="Gene3D" id="3.90.180.10">
    <property type="entry name" value="Medium-chain alcohol dehydrogenases, catalytic domain"/>
    <property type="match status" value="1"/>
</dbReference>
<evidence type="ECO:0000259" key="1">
    <source>
        <dbReference type="SMART" id="SM00829"/>
    </source>
</evidence>
<dbReference type="AlphaFoldDB" id="A0A398CT28"/>
<dbReference type="PANTHER" id="PTHR44013:SF1">
    <property type="entry name" value="ZINC-TYPE ALCOHOL DEHYDROGENASE-LIKE PROTEIN C16A3.02C"/>
    <property type="match status" value="1"/>
</dbReference>
<dbReference type="RefSeq" id="WP_119151004.1">
    <property type="nucleotide sequence ID" value="NZ_JBHSOV010000027.1"/>
</dbReference>
<evidence type="ECO:0000313" key="3">
    <source>
        <dbReference type="Proteomes" id="UP000266340"/>
    </source>
</evidence>
<dbReference type="CDD" id="cd08267">
    <property type="entry name" value="MDR1"/>
    <property type="match status" value="1"/>
</dbReference>
<dbReference type="InterPro" id="IPR013154">
    <property type="entry name" value="ADH-like_N"/>
</dbReference>
<dbReference type="Pfam" id="PF13602">
    <property type="entry name" value="ADH_zinc_N_2"/>
    <property type="match status" value="1"/>
</dbReference>
<dbReference type="InterPro" id="IPR020843">
    <property type="entry name" value="ER"/>
</dbReference>
<name>A0A398CT28_9BACL</name>
<reference evidence="2 3" key="1">
    <citation type="submission" date="2018-09" db="EMBL/GenBank/DDBJ databases">
        <title>Cohnella cavernae sp. nov., isolated from a karst cave.</title>
        <authorList>
            <person name="Zhu H."/>
        </authorList>
    </citation>
    <scope>NUCLEOTIDE SEQUENCE [LARGE SCALE GENOMIC DNA]</scope>
    <source>
        <strain evidence="2 3">K2E09-144</strain>
    </source>
</reference>
<dbReference type="InterPro" id="IPR052733">
    <property type="entry name" value="Chloroplast_QOR"/>
</dbReference>
<evidence type="ECO:0000313" key="2">
    <source>
        <dbReference type="EMBL" id="RIE02977.1"/>
    </source>
</evidence>
<dbReference type="SUPFAM" id="SSF50129">
    <property type="entry name" value="GroES-like"/>
    <property type="match status" value="1"/>
</dbReference>
<dbReference type="GO" id="GO:0016491">
    <property type="term" value="F:oxidoreductase activity"/>
    <property type="evidence" value="ECO:0007669"/>
    <property type="project" value="InterPro"/>
</dbReference>
<gene>
    <name evidence="2" type="ORF">D3H35_20455</name>
</gene>